<organism evidence="2 3">
    <name type="scientific">Thelohanellus kitauei</name>
    <name type="common">Myxosporean</name>
    <dbReference type="NCBI Taxonomy" id="669202"/>
    <lineage>
        <taxon>Eukaryota</taxon>
        <taxon>Metazoa</taxon>
        <taxon>Cnidaria</taxon>
        <taxon>Myxozoa</taxon>
        <taxon>Myxosporea</taxon>
        <taxon>Bivalvulida</taxon>
        <taxon>Platysporina</taxon>
        <taxon>Myxobolidae</taxon>
        <taxon>Thelohanellus</taxon>
    </lineage>
</organism>
<proteinExistence type="predicted"/>
<feature type="region of interest" description="Disordered" evidence="1">
    <location>
        <begin position="1"/>
        <end position="21"/>
    </location>
</feature>
<sequence>MKRKIQRSRINNQHLPAEPHNFPEIHIPLELQQTLSGGRFLFIDNNDAINRIIVFCSDWQSELMRTHTHWHCDGTFKTALRVFYQLYTFHIKIISSVVPVL</sequence>
<comment type="caution">
    <text evidence="2">The sequence shown here is derived from an EMBL/GenBank/DDBJ whole genome shotgun (WGS) entry which is preliminary data.</text>
</comment>
<evidence type="ECO:0000313" key="2">
    <source>
        <dbReference type="EMBL" id="KII68080.1"/>
    </source>
</evidence>
<protein>
    <submittedName>
        <fullName evidence="2">Uncharacterized protein</fullName>
    </submittedName>
</protein>
<accession>A0A0C2MVA7</accession>
<dbReference type="EMBL" id="JWZT01002965">
    <property type="protein sequence ID" value="KII68080.1"/>
    <property type="molecule type" value="Genomic_DNA"/>
</dbReference>
<evidence type="ECO:0000256" key="1">
    <source>
        <dbReference type="SAM" id="MobiDB-lite"/>
    </source>
</evidence>
<name>A0A0C2MVA7_THEKT</name>
<gene>
    <name evidence="2" type="ORF">RF11_06286</name>
</gene>
<dbReference type="OrthoDB" id="93990at2759"/>
<keyword evidence="3" id="KW-1185">Reference proteome</keyword>
<dbReference type="AlphaFoldDB" id="A0A0C2MVA7"/>
<dbReference type="Proteomes" id="UP000031668">
    <property type="component" value="Unassembled WGS sequence"/>
</dbReference>
<reference evidence="2 3" key="1">
    <citation type="journal article" date="2014" name="Genome Biol. Evol.">
        <title>The genome of the myxosporean Thelohanellus kitauei shows adaptations to nutrient acquisition within its fish host.</title>
        <authorList>
            <person name="Yang Y."/>
            <person name="Xiong J."/>
            <person name="Zhou Z."/>
            <person name="Huo F."/>
            <person name="Miao W."/>
            <person name="Ran C."/>
            <person name="Liu Y."/>
            <person name="Zhang J."/>
            <person name="Feng J."/>
            <person name="Wang M."/>
            <person name="Wang M."/>
            <person name="Wang L."/>
            <person name="Yao B."/>
        </authorList>
    </citation>
    <scope>NUCLEOTIDE SEQUENCE [LARGE SCALE GENOMIC DNA]</scope>
    <source>
        <strain evidence="2">Wuqing</strain>
    </source>
</reference>
<evidence type="ECO:0000313" key="3">
    <source>
        <dbReference type="Proteomes" id="UP000031668"/>
    </source>
</evidence>